<dbReference type="EMBL" id="JADCUA010000009">
    <property type="protein sequence ID" value="KAH9836967.1"/>
    <property type="molecule type" value="Genomic_DNA"/>
</dbReference>
<dbReference type="Gene3D" id="3.40.50.150">
    <property type="entry name" value="Vaccinia Virus protein VP39"/>
    <property type="match status" value="1"/>
</dbReference>
<name>A0ABQ8KHV5_9APHY</name>
<gene>
    <name evidence="3" type="ORF">C8Q71DRAFT_907032</name>
</gene>
<keyword evidence="4" id="KW-1185">Reference proteome</keyword>
<sequence length="661" mass="73896">MLVRPTPSVRPGPTSSQSSESRRSDSPPREPYLPPSAPAESRRHPPREERFLIQYGSKLHSYSRDKAPYPASYNREDLELVLLDHELIRTAKRGSGTFIDFPGETPKRCLDLGCGMGAWTIAAARDWPDCTFVGYDLMNVQIPLWALEDDIAERIEWAHGNLLRQRLPFEDEEFDFVHIHGLAFAVPENKWMFLYEDIRRVLKTGGTIEQVEEDAIFPVLPRWFTEPLHAHIRGPGAHFPGPGGSPNFPPPSPTVERYGRDEESQEEPHEHAFLESLFHDVFENRFINPTPSSCLPVYFSAIFGQVVSPPVLQFPMPPLAPLAPLPVELEGLQLHLSASSTASEPAREPEPSRGSSDSLPSANSATDASQSLPHSSTPTLDSVISTEPTTYSARSSMSHLPLVQPNQRTSTPDSTRHSPTPHTSPPNTSPPTPLSPSPSMKSTRSTRGSSGSRPSLTSQTGTSRDSHSGAPHRDSYSISRTSGSSATDRPSVPAGDLRTDDSTSLGDAQFFPMETILSLPEHSLNMQLFRALGFVLSVKEAMWEELIVRVGRPDEARRLRDECGWEEADFAESGLREKFEGWLERYRSDVRARVSLWYSMVLNGWHYPRRDPITRAEMLEEERLRQDILDARRHARGEDLMGFSRSIRVMVGTKVRLDSES</sequence>
<comment type="caution">
    <text evidence="3">The sequence shown here is derived from an EMBL/GenBank/DDBJ whole genome shotgun (WGS) entry which is preliminary data.</text>
</comment>
<dbReference type="PANTHER" id="PTHR43591">
    <property type="entry name" value="METHYLTRANSFERASE"/>
    <property type="match status" value="1"/>
</dbReference>
<evidence type="ECO:0000259" key="2">
    <source>
        <dbReference type="Pfam" id="PF13649"/>
    </source>
</evidence>
<feature type="compositionally biased region" description="Polar residues" evidence="1">
    <location>
        <begin position="476"/>
        <end position="488"/>
    </location>
</feature>
<organism evidence="3 4">
    <name type="scientific">Rhodofomes roseus</name>
    <dbReference type="NCBI Taxonomy" id="34475"/>
    <lineage>
        <taxon>Eukaryota</taxon>
        <taxon>Fungi</taxon>
        <taxon>Dikarya</taxon>
        <taxon>Basidiomycota</taxon>
        <taxon>Agaricomycotina</taxon>
        <taxon>Agaricomycetes</taxon>
        <taxon>Polyporales</taxon>
        <taxon>Rhodofomes</taxon>
    </lineage>
</organism>
<dbReference type="PANTHER" id="PTHR43591:SF24">
    <property type="entry name" value="2-METHOXY-6-POLYPRENYL-1,4-BENZOQUINOL METHYLASE, MITOCHONDRIAL"/>
    <property type="match status" value="1"/>
</dbReference>
<feature type="compositionally biased region" description="Pro residues" evidence="1">
    <location>
        <begin position="422"/>
        <end position="436"/>
    </location>
</feature>
<dbReference type="InterPro" id="IPR041698">
    <property type="entry name" value="Methyltransf_25"/>
</dbReference>
<evidence type="ECO:0000313" key="4">
    <source>
        <dbReference type="Proteomes" id="UP000814176"/>
    </source>
</evidence>
<dbReference type="GeneID" id="72009673"/>
<dbReference type="Proteomes" id="UP000814176">
    <property type="component" value="Unassembled WGS sequence"/>
</dbReference>
<feature type="region of interest" description="Disordered" evidence="1">
    <location>
        <begin position="235"/>
        <end position="269"/>
    </location>
</feature>
<reference evidence="3 4" key="1">
    <citation type="journal article" date="2021" name="Environ. Microbiol.">
        <title>Gene family expansions and transcriptome signatures uncover fungal adaptations to wood decay.</title>
        <authorList>
            <person name="Hage H."/>
            <person name="Miyauchi S."/>
            <person name="Viragh M."/>
            <person name="Drula E."/>
            <person name="Min B."/>
            <person name="Chaduli D."/>
            <person name="Navarro D."/>
            <person name="Favel A."/>
            <person name="Norest M."/>
            <person name="Lesage-Meessen L."/>
            <person name="Balint B."/>
            <person name="Merenyi Z."/>
            <person name="de Eugenio L."/>
            <person name="Morin E."/>
            <person name="Martinez A.T."/>
            <person name="Baldrian P."/>
            <person name="Stursova M."/>
            <person name="Martinez M.J."/>
            <person name="Novotny C."/>
            <person name="Magnuson J.K."/>
            <person name="Spatafora J.W."/>
            <person name="Maurice S."/>
            <person name="Pangilinan J."/>
            <person name="Andreopoulos W."/>
            <person name="LaButti K."/>
            <person name="Hundley H."/>
            <person name="Na H."/>
            <person name="Kuo A."/>
            <person name="Barry K."/>
            <person name="Lipzen A."/>
            <person name="Henrissat B."/>
            <person name="Riley R."/>
            <person name="Ahrendt S."/>
            <person name="Nagy L.G."/>
            <person name="Grigoriev I.V."/>
            <person name="Martin F."/>
            <person name="Rosso M.N."/>
        </authorList>
    </citation>
    <scope>NUCLEOTIDE SEQUENCE [LARGE SCALE GENOMIC DNA]</scope>
    <source>
        <strain evidence="3 4">CIRM-BRFM 1785</strain>
    </source>
</reference>
<feature type="region of interest" description="Disordered" evidence="1">
    <location>
        <begin position="338"/>
        <end position="505"/>
    </location>
</feature>
<dbReference type="SUPFAM" id="SSF53335">
    <property type="entry name" value="S-adenosyl-L-methionine-dependent methyltransferases"/>
    <property type="match status" value="1"/>
</dbReference>
<dbReference type="CDD" id="cd02440">
    <property type="entry name" value="AdoMet_MTases"/>
    <property type="match status" value="1"/>
</dbReference>
<proteinExistence type="predicted"/>
<feature type="compositionally biased region" description="Basic and acidic residues" evidence="1">
    <location>
        <begin position="257"/>
        <end position="269"/>
    </location>
</feature>
<dbReference type="InterPro" id="IPR029063">
    <property type="entry name" value="SAM-dependent_MTases_sf"/>
</dbReference>
<feature type="compositionally biased region" description="Low complexity" evidence="1">
    <location>
        <begin position="409"/>
        <end position="421"/>
    </location>
</feature>
<dbReference type="Pfam" id="PF13649">
    <property type="entry name" value="Methyltransf_25"/>
    <property type="match status" value="1"/>
</dbReference>
<evidence type="ECO:0000313" key="3">
    <source>
        <dbReference type="EMBL" id="KAH9836967.1"/>
    </source>
</evidence>
<protein>
    <recommendedName>
        <fullName evidence="2">Methyltransferase domain-containing protein</fullName>
    </recommendedName>
</protein>
<feature type="region of interest" description="Disordered" evidence="1">
    <location>
        <begin position="1"/>
        <end position="47"/>
    </location>
</feature>
<dbReference type="RefSeq" id="XP_047779136.1">
    <property type="nucleotide sequence ID" value="XM_047928941.1"/>
</dbReference>
<accession>A0ABQ8KHV5</accession>
<feature type="compositionally biased region" description="Polar residues" evidence="1">
    <location>
        <begin position="353"/>
        <end position="408"/>
    </location>
</feature>
<feature type="compositionally biased region" description="Low complexity" evidence="1">
    <location>
        <begin position="437"/>
        <end position="458"/>
    </location>
</feature>
<evidence type="ECO:0000256" key="1">
    <source>
        <dbReference type="SAM" id="MobiDB-lite"/>
    </source>
</evidence>
<feature type="compositionally biased region" description="Basic and acidic residues" evidence="1">
    <location>
        <begin position="464"/>
        <end position="475"/>
    </location>
</feature>
<feature type="domain" description="Methyltransferase" evidence="2">
    <location>
        <begin position="110"/>
        <end position="206"/>
    </location>
</feature>